<proteinExistence type="predicted"/>
<comment type="caution">
    <text evidence="1">The sequence shown here is derived from an EMBL/GenBank/DDBJ whole genome shotgun (WGS) entry which is preliminary data.</text>
</comment>
<evidence type="ECO:0000313" key="2">
    <source>
        <dbReference type="Proteomes" id="UP000186922"/>
    </source>
</evidence>
<sequence>MFEVSLSVHNCDEVVLGQEKQSAITRSIALLLHGDVPFLMVIPSFLDHRYIRLESLQRLGA</sequence>
<protein>
    <submittedName>
        <fullName evidence="1">Uncharacterized protein</fullName>
    </submittedName>
</protein>
<name>A0A1D1W9D0_RAMVA</name>
<organism evidence="1 2">
    <name type="scientific">Ramazzottius varieornatus</name>
    <name type="common">Water bear</name>
    <name type="synonym">Tardigrade</name>
    <dbReference type="NCBI Taxonomy" id="947166"/>
    <lineage>
        <taxon>Eukaryota</taxon>
        <taxon>Metazoa</taxon>
        <taxon>Ecdysozoa</taxon>
        <taxon>Tardigrada</taxon>
        <taxon>Eutardigrada</taxon>
        <taxon>Parachela</taxon>
        <taxon>Hypsibioidea</taxon>
        <taxon>Ramazzottiidae</taxon>
        <taxon>Ramazzottius</taxon>
    </lineage>
</organism>
<evidence type="ECO:0000313" key="1">
    <source>
        <dbReference type="EMBL" id="GAV07699.1"/>
    </source>
</evidence>
<accession>A0A1D1W9D0</accession>
<gene>
    <name evidence="1" type="primary">RvY_17508-1</name>
    <name evidence="1" type="synonym">RvY_17508.1</name>
    <name evidence="1" type="ORF">RvY_17508</name>
</gene>
<dbReference type="Proteomes" id="UP000186922">
    <property type="component" value="Unassembled WGS sequence"/>
</dbReference>
<reference evidence="1 2" key="1">
    <citation type="journal article" date="2016" name="Nat. Commun.">
        <title>Extremotolerant tardigrade genome and improved radiotolerance of human cultured cells by tardigrade-unique protein.</title>
        <authorList>
            <person name="Hashimoto T."/>
            <person name="Horikawa D.D."/>
            <person name="Saito Y."/>
            <person name="Kuwahara H."/>
            <person name="Kozuka-Hata H."/>
            <person name="Shin-I T."/>
            <person name="Minakuchi Y."/>
            <person name="Ohishi K."/>
            <person name="Motoyama A."/>
            <person name="Aizu T."/>
            <person name="Enomoto A."/>
            <person name="Kondo K."/>
            <person name="Tanaka S."/>
            <person name="Hara Y."/>
            <person name="Koshikawa S."/>
            <person name="Sagara H."/>
            <person name="Miura T."/>
            <person name="Yokobori S."/>
            <person name="Miyagawa K."/>
            <person name="Suzuki Y."/>
            <person name="Kubo T."/>
            <person name="Oyama M."/>
            <person name="Kohara Y."/>
            <person name="Fujiyama A."/>
            <person name="Arakawa K."/>
            <person name="Katayama T."/>
            <person name="Toyoda A."/>
            <person name="Kunieda T."/>
        </authorList>
    </citation>
    <scope>NUCLEOTIDE SEQUENCE [LARGE SCALE GENOMIC DNA]</scope>
    <source>
        <strain evidence="1 2">YOKOZUNA-1</strain>
    </source>
</reference>
<dbReference type="AlphaFoldDB" id="A0A1D1W9D0"/>
<keyword evidence="2" id="KW-1185">Reference proteome</keyword>
<dbReference type="EMBL" id="BDGG01000015">
    <property type="protein sequence ID" value="GAV07699.1"/>
    <property type="molecule type" value="Genomic_DNA"/>
</dbReference>